<dbReference type="EMBL" id="CP014167">
    <property type="protein sequence ID" value="ANS75357.1"/>
    <property type="molecule type" value="Genomic_DNA"/>
</dbReference>
<gene>
    <name evidence="1" type="ORF">AWM70_12670</name>
</gene>
<protein>
    <submittedName>
        <fullName evidence="1">Uncharacterized protein</fullName>
    </submittedName>
</protein>
<dbReference type="Pfam" id="PF25857">
    <property type="entry name" value="DUF7957"/>
    <property type="match status" value="1"/>
</dbReference>
<name>A0A1B1N1P6_9BACL</name>
<dbReference type="AlphaFoldDB" id="A0A1B1N1P6"/>
<reference evidence="1 2" key="1">
    <citation type="submission" date="2016-01" db="EMBL/GenBank/DDBJ databases">
        <title>Complete Genome Sequence of Paenibacillus yonginensis DCY84, a novel Plant Growth-Promoting Bacteria with Elicitation of Induced Systemic Resistance.</title>
        <authorList>
            <person name="Kim Y.J."/>
            <person name="Yang D.C."/>
            <person name="Sukweenadhi J."/>
        </authorList>
    </citation>
    <scope>NUCLEOTIDE SEQUENCE [LARGE SCALE GENOMIC DNA]</scope>
    <source>
        <strain evidence="1 2">DCY84</strain>
    </source>
</reference>
<keyword evidence="2" id="KW-1185">Reference proteome</keyword>
<evidence type="ECO:0000313" key="1">
    <source>
        <dbReference type="EMBL" id="ANS75357.1"/>
    </source>
</evidence>
<dbReference type="OrthoDB" id="7067862at2"/>
<evidence type="ECO:0000313" key="2">
    <source>
        <dbReference type="Proteomes" id="UP000092573"/>
    </source>
</evidence>
<proteinExistence type="predicted"/>
<dbReference type="RefSeq" id="WP_068696931.1">
    <property type="nucleotide sequence ID" value="NZ_CP014167.1"/>
</dbReference>
<organism evidence="1 2">
    <name type="scientific">Paenibacillus yonginensis</name>
    <dbReference type="NCBI Taxonomy" id="1462996"/>
    <lineage>
        <taxon>Bacteria</taxon>
        <taxon>Bacillati</taxon>
        <taxon>Bacillota</taxon>
        <taxon>Bacilli</taxon>
        <taxon>Bacillales</taxon>
        <taxon>Paenibacillaceae</taxon>
        <taxon>Paenibacillus</taxon>
    </lineage>
</organism>
<dbReference type="Proteomes" id="UP000092573">
    <property type="component" value="Chromosome"/>
</dbReference>
<accession>A0A1B1N1P6</accession>
<dbReference type="InterPro" id="IPR058263">
    <property type="entry name" value="DUF7957"/>
</dbReference>
<sequence>MAITFTQFENELVVNQKKIVFDHNIRYVKEVDETLIVLLEIPNNVTYLNNVFGINEIGEIKWRIQSVSDVFPLKNPLPFENLMVKSTDVYVSDFYGRRFLLNTTNGKLLSSDVVR</sequence>
<dbReference type="KEGG" id="pyg:AWM70_12670"/>